<organism evidence="17 18">
    <name type="scientific">Phascolarctos cinereus</name>
    <name type="common">Koala</name>
    <dbReference type="NCBI Taxonomy" id="38626"/>
    <lineage>
        <taxon>Eukaryota</taxon>
        <taxon>Metazoa</taxon>
        <taxon>Chordata</taxon>
        <taxon>Craniata</taxon>
        <taxon>Vertebrata</taxon>
        <taxon>Euteleostomi</taxon>
        <taxon>Mammalia</taxon>
        <taxon>Metatheria</taxon>
        <taxon>Diprotodontia</taxon>
        <taxon>Phascolarctidae</taxon>
        <taxon>Phascolarctos</taxon>
    </lineage>
</organism>
<evidence type="ECO:0000256" key="12">
    <source>
        <dbReference type="ARBA" id="ARBA00023242"/>
    </source>
</evidence>
<feature type="compositionally biased region" description="Basic and acidic residues" evidence="14">
    <location>
        <begin position="1056"/>
        <end position="1070"/>
    </location>
</feature>
<sequence length="1308" mass="142543">MYDRLMVIVCFSPPLPPSQIMEDTQLVDWETPEEEPEDSNGSPPFSLEPVGRLHLFSSVRGPEKDFLLYPGENVVGRIPGCTVALPFSSISKQHAVIEIPAQGRAPILRDCGSLNHTRLLRPAKVLSPGVGHRLRDQDLVLFADLPCQYHHLGAPSLPGPRGALSVEETPRVPGMGGPDSRGTLLAEDSEEEGDSPLDRSVKVPVTCSPSETVVPESDVEGTSPGTKGPALPLTFIMDSDTDEEDLSPVEPTIASRKGSAVDKEWSSTHGGNHPSSVGKDSDTDVERDEGIMAVPSENLPNDRDSDTDVDDEGGLQRTSVVTPLVGTQPSSLEDSGTDLEEENLSVRPVKEMCQPDMGDSDTDVEDSVPAAPPVVHLGKDQVPMGGTNHTDTKKEGAPTELSTGHLEQDQHPIGGDGDSDTDSDDNGFLTYVKKSQLPGEEDNGEEWAPASDHLERTTKKVGTQGRMPITKLEQHLSPFPRVSSVGMVETSTLEKSAQVLLEETQNYINGDSDPDGEGTEDFQNKSDDTSDLDLQDTQCFVEGVNQNHGDEPWEILATQPFCLEQSEASGTQPITPYIESHGACPSPPKTASDLQPGSSEKTEPSRSQGTENPNTEIQRQTMENDMENQVIEIEIPRITLERKKEKGTVKRKTLANKAKRSKRKRVSPAVQAERAERGQRCAASRGLQNVMTEKDIKSCGETKALEKEMERQTPEKDIFERQAPERKMRSLAVEVKVPREMLEREAEGQMSEDHDQEVQNPAPVSKSKVEEGVLQELASNPQIHSDNRCQRGLDDSKILPLEEVPMDDQDSSNVPLTASKVPVSKAPAPSSTARITRSQNRRTSKSLHSSSSPASQESPILGTVRSRRRGIPPAPNIEPLLPQDSRDKSESSFQSQTQKPFSPSSGPAAPLAPELHHSIPKELPVISEPRLQTRQSRKRGATRTCRSTTVVSVLPEHPPSIPTERCKTPVPPSRALRSQRARVGEISESLTATPESSYPLTSEAPAPRATRSQRVGAVGMLFSTPEAKPKLPGRKQPPSTREPSPCPKQPRRGRSQRQESSKEKDEKPVEVETAAKTPVGIAELEVQTKDEVKGTPSRSLRRARLCRETRTPKVLFTGVVDARGEQAVLALGGSLASSVAEASHLVTDRVRRTVKFLCALGRGIPILSLEWLHQSRKAGRFLPPDEFLVNDPEQEKNFGFSLREALSRAQERGLLEGYEIYVTPGVQPPTPQMGEIIACCGGTALSSMPRAYKSQRLVISCPQDLSRCSAAVRAKLPLLSPEFLLTGVLRQEAQLEAFLLPTSDSLPS</sequence>
<keyword evidence="11" id="KW-0234">DNA repair</keyword>
<dbReference type="Pfam" id="PF16770">
    <property type="entry name" value="RTT107_BRCT_5"/>
    <property type="match status" value="1"/>
</dbReference>
<keyword evidence="8" id="KW-0227">DNA damage</keyword>
<feature type="domain" description="BRCT" evidence="16">
    <location>
        <begin position="1111"/>
        <end position="1189"/>
    </location>
</feature>
<dbReference type="CDD" id="cd22665">
    <property type="entry name" value="FHA_MDC1"/>
    <property type="match status" value="1"/>
</dbReference>
<keyword evidence="7" id="KW-0677">Repeat</keyword>
<feature type="compositionally biased region" description="Polar residues" evidence="14">
    <location>
        <begin position="829"/>
        <end position="838"/>
    </location>
</feature>
<dbReference type="Proteomes" id="UP000515140">
    <property type="component" value="Unplaced"/>
</dbReference>
<evidence type="ECO:0000256" key="6">
    <source>
        <dbReference type="ARBA" id="ARBA00022553"/>
    </source>
</evidence>
<evidence type="ECO:0000256" key="13">
    <source>
        <dbReference type="ARBA" id="ARBA00023306"/>
    </source>
</evidence>
<dbReference type="CTD" id="9656"/>
<evidence type="ECO:0000256" key="10">
    <source>
        <dbReference type="ARBA" id="ARBA00022990"/>
    </source>
</evidence>
<dbReference type="CDD" id="cd17744">
    <property type="entry name" value="BRCT_MDC1_rpt1"/>
    <property type="match status" value="1"/>
</dbReference>
<dbReference type="GeneID" id="110199405"/>
<proteinExistence type="predicted"/>
<evidence type="ECO:0000313" key="18">
    <source>
        <dbReference type="RefSeq" id="XP_020829887.1"/>
    </source>
</evidence>
<dbReference type="PROSITE" id="PS50006">
    <property type="entry name" value="FHA_DOMAIN"/>
    <property type="match status" value="1"/>
</dbReference>
<comment type="subcellular location">
    <subcellularLocation>
        <location evidence="2">Chromosome</location>
    </subcellularLocation>
    <subcellularLocation>
        <location evidence="1">Nucleus</location>
    </subcellularLocation>
</comment>
<dbReference type="GO" id="GO:0005634">
    <property type="term" value="C:nucleus"/>
    <property type="evidence" value="ECO:0007669"/>
    <property type="project" value="UniProtKB-SubCell"/>
</dbReference>
<keyword evidence="17" id="KW-1185">Reference proteome</keyword>
<dbReference type="Pfam" id="PF00498">
    <property type="entry name" value="FHA"/>
    <property type="match status" value="1"/>
</dbReference>
<feature type="region of interest" description="Disordered" evidence="14">
    <location>
        <begin position="503"/>
        <end position="538"/>
    </location>
</feature>
<dbReference type="SUPFAM" id="SSF52113">
    <property type="entry name" value="BRCT domain"/>
    <property type="match status" value="2"/>
</dbReference>
<feature type="region of interest" description="Disordered" evidence="14">
    <location>
        <begin position="739"/>
        <end position="1076"/>
    </location>
</feature>
<dbReference type="PANTHER" id="PTHR23196:SF34">
    <property type="entry name" value="MEDIATOR OF DNA DAMAGE CHECKPOINT PROTEIN 1"/>
    <property type="match status" value="1"/>
</dbReference>
<evidence type="ECO:0000256" key="9">
    <source>
        <dbReference type="ARBA" id="ARBA00022843"/>
    </source>
</evidence>
<keyword evidence="13" id="KW-0131">Cell cycle</keyword>
<feature type="compositionally biased region" description="Polar residues" evidence="14">
    <location>
        <begin position="592"/>
        <end position="623"/>
    </location>
</feature>
<keyword evidence="6" id="KW-0597">Phosphoprotein</keyword>
<dbReference type="CDD" id="cd18441">
    <property type="entry name" value="BRCT_MDC1_rpt2"/>
    <property type="match status" value="1"/>
</dbReference>
<feature type="region of interest" description="Disordered" evidence="14">
    <location>
        <begin position="706"/>
        <end position="725"/>
    </location>
</feature>
<evidence type="ECO:0000256" key="4">
    <source>
        <dbReference type="ARBA" id="ARBA00022454"/>
    </source>
</evidence>
<evidence type="ECO:0000256" key="1">
    <source>
        <dbReference type="ARBA" id="ARBA00004123"/>
    </source>
</evidence>
<gene>
    <name evidence="18" type="primary">MDC1</name>
</gene>
<dbReference type="FunCoup" id="A0A6P5J6D4">
    <property type="interactions" value="2181"/>
</dbReference>
<dbReference type="Pfam" id="PF16589">
    <property type="entry name" value="BRCT_2"/>
    <property type="match status" value="1"/>
</dbReference>
<dbReference type="InterPro" id="IPR000253">
    <property type="entry name" value="FHA_dom"/>
</dbReference>
<dbReference type="InterPro" id="IPR001357">
    <property type="entry name" value="BRCT_dom"/>
</dbReference>
<dbReference type="InterPro" id="IPR036420">
    <property type="entry name" value="BRCT_dom_sf"/>
</dbReference>
<dbReference type="PROSITE" id="PS50172">
    <property type="entry name" value="BRCT"/>
    <property type="match status" value="1"/>
</dbReference>
<evidence type="ECO:0000256" key="11">
    <source>
        <dbReference type="ARBA" id="ARBA00023204"/>
    </source>
</evidence>
<dbReference type="GO" id="GO:0006281">
    <property type="term" value="P:DNA repair"/>
    <property type="evidence" value="ECO:0007669"/>
    <property type="project" value="UniProtKB-KW"/>
</dbReference>
<feature type="compositionally biased region" description="Low complexity" evidence="14">
    <location>
        <begin position="846"/>
        <end position="858"/>
    </location>
</feature>
<feature type="region of interest" description="Disordered" evidence="14">
    <location>
        <begin position="154"/>
        <end position="466"/>
    </location>
</feature>
<evidence type="ECO:0000256" key="8">
    <source>
        <dbReference type="ARBA" id="ARBA00022763"/>
    </source>
</evidence>
<feature type="domain" description="FHA" evidence="15">
    <location>
        <begin position="73"/>
        <end position="119"/>
    </location>
</feature>
<keyword evidence="10" id="KW-0007">Acetylation</keyword>
<feature type="compositionally biased region" description="Polar residues" evidence="14">
    <location>
        <begin position="988"/>
        <end position="1000"/>
    </location>
</feature>
<feature type="compositionally biased region" description="Low complexity" evidence="14">
    <location>
        <begin position="900"/>
        <end position="913"/>
    </location>
</feature>
<keyword evidence="5" id="KW-1017">Isopeptide bond</keyword>
<dbReference type="SMART" id="SM00292">
    <property type="entry name" value="BRCT"/>
    <property type="match status" value="2"/>
</dbReference>
<dbReference type="SMART" id="SM00240">
    <property type="entry name" value="FHA"/>
    <property type="match status" value="1"/>
</dbReference>
<dbReference type="PANTHER" id="PTHR23196">
    <property type="entry name" value="PAX TRANSCRIPTION ACTIVATION DOMAIN INTERACTING PROTEIN"/>
    <property type="match status" value="1"/>
</dbReference>
<feature type="compositionally biased region" description="Polar residues" evidence="14">
    <location>
        <begin position="316"/>
        <end position="334"/>
    </location>
</feature>
<keyword evidence="12" id="KW-0539">Nucleus</keyword>
<evidence type="ECO:0000259" key="15">
    <source>
        <dbReference type="PROSITE" id="PS50006"/>
    </source>
</evidence>
<evidence type="ECO:0000256" key="2">
    <source>
        <dbReference type="ARBA" id="ARBA00004286"/>
    </source>
</evidence>
<dbReference type="GO" id="GO:0005694">
    <property type="term" value="C:chromosome"/>
    <property type="evidence" value="ECO:0007669"/>
    <property type="project" value="UniProtKB-SubCell"/>
</dbReference>
<reference evidence="18" key="1">
    <citation type="submission" date="2025-08" db="UniProtKB">
        <authorList>
            <consortium name="RefSeq"/>
        </authorList>
    </citation>
    <scope>IDENTIFICATION</scope>
    <source>
        <tissue evidence="18">Spleen</tissue>
    </source>
</reference>
<feature type="compositionally biased region" description="Basic and acidic residues" evidence="14">
    <location>
        <begin position="785"/>
        <end position="797"/>
    </location>
</feature>
<dbReference type="KEGG" id="pcw:110199405"/>
<keyword evidence="9" id="KW-0832">Ubl conjugation</keyword>
<keyword evidence="4" id="KW-0158">Chromosome</keyword>
<evidence type="ECO:0000313" key="17">
    <source>
        <dbReference type="Proteomes" id="UP000515140"/>
    </source>
</evidence>
<dbReference type="Gene3D" id="3.40.50.10190">
    <property type="entry name" value="BRCT domain"/>
    <property type="match status" value="2"/>
</dbReference>
<dbReference type="InterPro" id="IPR008984">
    <property type="entry name" value="SMAD_FHA_dom_sf"/>
</dbReference>
<evidence type="ECO:0000256" key="5">
    <source>
        <dbReference type="ARBA" id="ARBA00022499"/>
    </source>
</evidence>
<evidence type="ECO:0000256" key="3">
    <source>
        <dbReference type="ARBA" id="ARBA00015014"/>
    </source>
</evidence>
<evidence type="ECO:0000256" key="14">
    <source>
        <dbReference type="SAM" id="MobiDB-lite"/>
    </source>
</evidence>
<evidence type="ECO:0000256" key="7">
    <source>
        <dbReference type="ARBA" id="ARBA00022737"/>
    </source>
</evidence>
<dbReference type="SUPFAM" id="SSF49879">
    <property type="entry name" value="SMAD/FHA domain"/>
    <property type="match status" value="1"/>
</dbReference>
<accession>A0A6P5J6D4</accession>
<feature type="region of interest" description="Disordered" evidence="14">
    <location>
        <begin position="572"/>
        <end position="686"/>
    </location>
</feature>
<dbReference type="Gene3D" id="2.60.200.20">
    <property type="match status" value="1"/>
</dbReference>
<feature type="compositionally biased region" description="Basic and acidic residues" evidence="14">
    <location>
        <begin position="739"/>
        <end position="757"/>
    </location>
</feature>
<feature type="compositionally biased region" description="Basic and acidic residues" evidence="14">
    <location>
        <begin position="639"/>
        <end position="648"/>
    </location>
</feature>
<feature type="compositionally biased region" description="Low complexity" evidence="14">
    <location>
        <begin position="942"/>
        <end position="953"/>
    </location>
</feature>
<name>A0A6P5J6D4_PHACI</name>
<feature type="compositionally biased region" description="Basic residues" evidence="14">
    <location>
        <begin position="649"/>
        <end position="666"/>
    </location>
</feature>
<protein>
    <recommendedName>
        <fullName evidence="3">Mediator of DNA damage checkpoint protein 1</fullName>
    </recommendedName>
</protein>
<evidence type="ECO:0000259" key="16">
    <source>
        <dbReference type="PROSITE" id="PS50172"/>
    </source>
</evidence>
<dbReference type="InterPro" id="IPR051579">
    <property type="entry name" value="DDR_Transcriptional_Reg"/>
</dbReference>
<feature type="compositionally biased region" description="Basic and acidic residues" evidence="14">
    <location>
        <begin position="279"/>
        <end position="290"/>
    </location>
</feature>
<dbReference type="RefSeq" id="XP_020829887.1">
    <property type="nucleotide sequence ID" value="XM_020974228.1"/>
</dbReference>
<dbReference type="InParanoid" id="A0A6P5J6D4"/>